<dbReference type="Gene3D" id="3.40.50.1010">
    <property type="entry name" value="5'-nuclease"/>
    <property type="match status" value="1"/>
</dbReference>
<dbReference type="Pfam" id="PF01612">
    <property type="entry name" value="DNA_pol_A_exo1"/>
    <property type="match status" value="1"/>
</dbReference>
<dbReference type="CDD" id="cd09898">
    <property type="entry name" value="H3TH_53EXO"/>
    <property type="match status" value="1"/>
</dbReference>
<dbReference type="SUPFAM" id="SSF56672">
    <property type="entry name" value="DNA/RNA polymerases"/>
    <property type="match status" value="1"/>
</dbReference>
<evidence type="ECO:0000256" key="15">
    <source>
        <dbReference type="NCBIfam" id="TIGR00593"/>
    </source>
</evidence>
<dbReference type="SUPFAM" id="SSF47807">
    <property type="entry name" value="5' to 3' exonuclease, C-terminal subdomain"/>
    <property type="match status" value="1"/>
</dbReference>
<dbReference type="GO" id="GO:0006261">
    <property type="term" value="P:DNA-templated DNA replication"/>
    <property type="evidence" value="ECO:0007669"/>
    <property type="project" value="UniProtKB-UniRule"/>
</dbReference>
<evidence type="ECO:0000256" key="5">
    <source>
        <dbReference type="ARBA" id="ARBA00022695"/>
    </source>
</evidence>
<evidence type="ECO:0000259" key="18">
    <source>
        <dbReference type="SMART" id="SM00475"/>
    </source>
</evidence>
<dbReference type="Pfam" id="PF00476">
    <property type="entry name" value="DNA_pol_A"/>
    <property type="match status" value="1"/>
</dbReference>
<evidence type="ECO:0000256" key="16">
    <source>
        <dbReference type="RuleBase" id="RU004460"/>
    </source>
</evidence>
<evidence type="ECO:0000256" key="6">
    <source>
        <dbReference type="ARBA" id="ARBA00022705"/>
    </source>
</evidence>
<dbReference type="GO" id="GO:0003887">
    <property type="term" value="F:DNA-directed DNA polymerase activity"/>
    <property type="evidence" value="ECO:0007669"/>
    <property type="project" value="UniProtKB-UniRule"/>
</dbReference>
<evidence type="ECO:0000256" key="9">
    <source>
        <dbReference type="ARBA" id="ARBA00022801"/>
    </source>
</evidence>
<dbReference type="SMART" id="SM00474">
    <property type="entry name" value="35EXOc"/>
    <property type="match status" value="1"/>
</dbReference>
<dbReference type="InterPro" id="IPR018320">
    <property type="entry name" value="DNA_polymerase_1"/>
</dbReference>
<comment type="function">
    <text evidence="16">In addition to polymerase activity, this DNA polymerase exhibits 3'-5' and 5'-3' exonuclease activity.</text>
</comment>
<dbReference type="GO" id="GO:0008408">
    <property type="term" value="F:3'-5' exonuclease activity"/>
    <property type="evidence" value="ECO:0007669"/>
    <property type="project" value="UniProtKB-UniRule"/>
</dbReference>
<evidence type="ECO:0000256" key="14">
    <source>
        <dbReference type="ARBA" id="ARBA00049244"/>
    </source>
</evidence>
<evidence type="ECO:0000259" key="17">
    <source>
        <dbReference type="SMART" id="SM00474"/>
    </source>
</evidence>
<comment type="caution">
    <text evidence="20">The sequence shown here is derived from an EMBL/GenBank/DDBJ whole genome shotgun (WGS) entry which is preliminary data.</text>
</comment>
<dbReference type="Pfam" id="PF01367">
    <property type="entry name" value="5_3_exonuc"/>
    <property type="match status" value="1"/>
</dbReference>
<evidence type="ECO:0000256" key="11">
    <source>
        <dbReference type="ARBA" id="ARBA00022932"/>
    </source>
</evidence>
<dbReference type="SUPFAM" id="SSF88723">
    <property type="entry name" value="PIN domain-like"/>
    <property type="match status" value="1"/>
</dbReference>
<keyword evidence="7" id="KW-0540">Nuclease</keyword>
<evidence type="ECO:0000256" key="12">
    <source>
        <dbReference type="ARBA" id="ARBA00023125"/>
    </source>
</evidence>
<dbReference type="SUPFAM" id="SSF53098">
    <property type="entry name" value="Ribonuclease H-like"/>
    <property type="match status" value="1"/>
</dbReference>
<comment type="similarity">
    <text evidence="1 16">Belongs to the DNA polymerase type-A family.</text>
</comment>
<feature type="domain" description="3'-5' exonuclease" evidence="17">
    <location>
        <begin position="348"/>
        <end position="533"/>
    </location>
</feature>
<dbReference type="EC" id="2.7.7.7" evidence="2 15"/>
<dbReference type="FunFam" id="1.10.150.20:FF:000003">
    <property type="entry name" value="DNA polymerase I"/>
    <property type="match status" value="1"/>
</dbReference>
<evidence type="ECO:0000256" key="8">
    <source>
        <dbReference type="ARBA" id="ARBA00022763"/>
    </source>
</evidence>
<dbReference type="Pfam" id="PF02739">
    <property type="entry name" value="5_3_exonuc_N"/>
    <property type="match status" value="1"/>
</dbReference>
<keyword evidence="12 16" id="KW-0238">DNA-binding</keyword>
<dbReference type="PANTHER" id="PTHR10133">
    <property type="entry name" value="DNA POLYMERASE I"/>
    <property type="match status" value="1"/>
</dbReference>
<evidence type="ECO:0000256" key="3">
    <source>
        <dbReference type="ARBA" id="ARBA00020311"/>
    </source>
</evidence>
<dbReference type="GO" id="GO:0008409">
    <property type="term" value="F:5'-3' exonuclease activity"/>
    <property type="evidence" value="ECO:0007669"/>
    <property type="project" value="UniProtKB-UniRule"/>
</dbReference>
<keyword evidence="9 16" id="KW-0378">Hydrolase</keyword>
<dbReference type="InterPro" id="IPR019760">
    <property type="entry name" value="DNA-dir_DNA_pol_A_CS"/>
</dbReference>
<reference evidence="20 21" key="1">
    <citation type="journal article" date="2016" name="Environ. Microbiol.">
        <title>Genomic resolution of a cold subsurface aquifer community provides metabolic insights for novel microbes adapted to high CO concentrations.</title>
        <authorList>
            <person name="Probst A.J."/>
            <person name="Castelle C.J."/>
            <person name="Singh A."/>
            <person name="Brown C.T."/>
            <person name="Anantharaman K."/>
            <person name="Sharon I."/>
            <person name="Hug L.A."/>
            <person name="Burstein D."/>
            <person name="Emerson J.B."/>
            <person name="Thomas B.C."/>
            <person name="Banfield J.F."/>
        </authorList>
    </citation>
    <scope>NUCLEOTIDE SEQUENCE [LARGE SCALE GENOMIC DNA]</scope>
    <source>
        <strain evidence="20">CG2_30_54_11</strain>
    </source>
</reference>
<organism evidence="20 21">
    <name type="scientific">Candidatus Wirthbacteria bacterium CG2_30_54_11</name>
    <dbReference type="NCBI Taxonomy" id="1817892"/>
    <lineage>
        <taxon>Bacteria</taxon>
        <taxon>Candidatus Wirthbacteria</taxon>
    </lineage>
</organism>
<dbReference type="InterPro" id="IPR020045">
    <property type="entry name" value="DNA_polI_H3TH"/>
</dbReference>
<dbReference type="InterPro" id="IPR012337">
    <property type="entry name" value="RNaseH-like_sf"/>
</dbReference>
<name>A0A1J5IRF9_9BACT</name>
<protein>
    <recommendedName>
        <fullName evidence="3 15">DNA polymerase I</fullName>
        <ecNumber evidence="2 15">2.7.7.7</ecNumber>
    </recommendedName>
</protein>
<evidence type="ECO:0000259" key="19">
    <source>
        <dbReference type="SMART" id="SM00482"/>
    </source>
</evidence>
<keyword evidence="11 16" id="KW-0239">DNA-directed DNA polymerase</keyword>
<dbReference type="CDD" id="cd06139">
    <property type="entry name" value="DNA_polA_I_Ecoli_like_exo"/>
    <property type="match status" value="1"/>
</dbReference>
<sequence>MPKQPVFLLIDGNSLMHRAFHAIPPLSNSQGEMLNAVYGFTMILMNVLKRFEPAWVAVTFDLHAPTFRHVEYAEYKAHRPPTDPGLVPQFDRVRDVVQALRIPIFEIEGYEADDVIGTLSRLVPAQAKAFGDTAVPEVLIVTGDLDTLQLVDEHTRVFTSKRKLTDEVIYDRERVIERYGFGPEYVIDYKALRGDPSDNIPGVDGIGEKTATELVLKFGHLEQMYALLESDPAQMDISEKLKDKLRTQRDQAFLSYRLSTIVCDVPISFDFNTCRFELAQAAEARPLFRELEFRSLVNLVSEPVRADIQPVAASSVPAAPAGQMSLFAIPGTAVPQAPVRQDIPETRSKVPSTLEEVTAYVDAIRSSGLVVLDTETTSLDYFAAELVGISFAVKPDEAVYLPFGHQDGPNLDRAAVLALLKPVLEDSAIRKVGHNLKFDMLILKNQGIEVGGCYFDTMLAAYLLHPGLRAYGLKDLAFSELGWEMTRIESLIGIRKSEQVSFGQVPLEQAYPYACADVLATYQLYEIFLGRLRAGAHPEKSGVSDLETLFFTLEMPLVPVLTEMEYAGISIDEQFLSRMSVELGEEIKVQENAIIGTAGHFFNVNSPAQLSTVLFTEMGIKKTKRTKTGFSTDADSLEKIREENPIVQNILAYRELAKLKSTYVDALPPLVRPQTGRIHTSYNQAVAATGRLSSSNPNLQNIPTRTPLGNEIRKAFVAAEGHVLLSADYSQVEFRILAHMAQDAQMIEAFKSGVDFHTSTAARVFNVYPEQVTKEQRSSAKTVNFGILYGQSKYGLSKQLGISQDEAEAFIQAFFQGFPEVGIFLEKIKVEARTKGYVSTLLGRIRQIPEINSPSPMEQQAAERMAVNMPIQGTAADILKIAMIAIHQDLGAQGLMSKMILQVHDELVLEVPDSEIERVQALVGDRMEHACRLQVPLKVDIAFGRSWGAMHDV</sequence>
<dbReference type="SMART" id="SM00279">
    <property type="entry name" value="HhH2"/>
    <property type="match status" value="1"/>
</dbReference>
<keyword evidence="5 16" id="KW-0548">Nucleotidyltransferase</keyword>
<dbReference type="NCBIfam" id="TIGR00593">
    <property type="entry name" value="pola"/>
    <property type="match status" value="1"/>
</dbReference>
<evidence type="ECO:0000256" key="4">
    <source>
        <dbReference type="ARBA" id="ARBA00022679"/>
    </source>
</evidence>
<dbReference type="InterPro" id="IPR036279">
    <property type="entry name" value="5-3_exonuclease_C_sf"/>
</dbReference>
<dbReference type="AlphaFoldDB" id="A0A1J5IRF9"/>
<dbReference type="InterPro" id="IPR029060">
    <property type="entry name" value="PIN-like_dom_sf"/>
</dbReference>
<dbReference type="PRINTS" id="PR00868">
    <property type="entry name" value="DNAPOLI"/>
</dbReference>
<dbReference type="STRING" id="1817892.AUK40_04185"/>
<dbReference type="SMART" id="SM00475">
    <property type="entry name" value="53EXOc"/>
    <property type="match status" value="1"/>
</dbReference>
<dbReference type="NCBIfam" id="NF004397">
    <property type="entry name" value="PRK05755.1"/>
    <property type="match status" value="1"/>
</dbReference>
<dbReference type="InterPro" id="IPR008918">
    <property type="entry name" value="HhH2"/>
</dbReference>
<dbReference type="InterPro" id="IPR002298">
    <property type="entry name" value="DNA_polymerase_A"/>
</dbReference>
<gene>
    <name evidence="16" type="primary">polA</name>
    <name evidence="20" type="ORF">AUK40_04185</name>
</gene>
<dbReference type="InterPro" id="IPR002421">
    <property type="entry name" value="5-3_exonuclease"/>
</dbReference>
<evidence type="ECO:0000256" key="7">
    <source>
        <dbReference type="ARBA" id="ARBA00022722"/>
    </source>
</evidence>
<dbReference type="FunFam" id="1.10.150.20:FF:000002">
    <property type="entry name" value="DNA polymerase I"/>
    <property type="match status" value="1"/>
</dbReference>
<evidence type="ECO:0000256" key="10">
    <source>
        <dbReference type="ARBA" id="ARBA00022839"/>
    </source>
</evidence>
<dbReference type="FunFam" id="1.20.1060.10:FF:000001">
    <property type="entry name" value="DNA polymerase I"/>
    <property type="match status" value="1"/>
</dbReference>
<evidence type="ECO:0000313" key="20">
    <source>
        <dbReference type="EMBL" id="OIP96994.1"/>
    </source>
</evidence>
<evidence type="ECO:0000313" key="21">
    <source>
        <dbReference type="Proteomes" id="UP000183245"/>
    </source>
</evidence>
<keyword evidence="10 16" id="KW-0269">Exonuclease</keyword>
<evidence type="ECO:0000256" key="13">
    <source>
        <dbReference type="ARBA" id="ARBA00023204"/>
    </source>
</evidence>
<dbReference type="InterPro" id="IPR036397">
    <property type="entry name" value="RNaseH_sf"/>
</dbReference>
<dbReference type="CDD" id="cd09859">
    <property type="entry name" value="PIN_53EXO"/>
    <property type="match status" value="1"/>
</dbReference>
<keyword evidence="8 16" id="KW-0227">DNA damage</keyword>
<dbReference type="InterPro" id="IPR001098">
    <property type="entry name" value="DNA-dir_DNA_pol_A_palm_dom"/>
</dbReference>
<dbReference type="Gene3D" id="3.30.70.370">
    <property type="match status" value="1"/>
</dbReference>
<dbReference type="GO" id="GO:0006302">
    <property type="term" value="P:double-strand break repair"/>
    <property type="evidence" value="ECO:0007669"/>
    <property type="project" value="TreeGrafter"/>
</dbReference>
<keyword evidence="6 16" id="KW-0235">DNA replication</keyword>
<dbReference type="SMART" id="SM00482">
    <property type="entry name" value="POLAc"/>
    <property type="match status" value="1"/>
</dbReference>
<dbReference type="PANTHER" id="PTHR10133:SF27">
    <property type="entry name" value="DNA POLYMERASE NU"/>
    <property type="match status" value="1"/>
</dbReference>
<evidence type="ECO:0000256" key="2">
    <source>
        <dbReference type="ARBA" id="ARBA00012417"/>
    </source>
</evidence>
<dbReference type="CDD" id="cd08637">
    <property type="entry name" value="DNA_pol_A_pol_I_C"/>
    <property type="match status" value="1"/>
</dbReference>
<feature type="domain" description="5'-3' exonuclease" evidence="18">
    <location>
        <begin position="3"/>
        <end position="277"/>
    </location>
</feature>
<comment type="catalytic activity">
    <reaction evidence="14 16">
        <text>DNA(n) + a 2'-deoxyribonucleoside 5'-triphosphate = DNA(n+1) + diphosphate</text>
        <dbReference type="Rhea" id="RHEA:22508"/>
        <dbReference type="Rhea" id="RHEA-COMP:17339"/>
        <dbReference type="Rhea" id="RHEA-COMP:17340"/>
        <dbReference type="ChEBI" id="CHEBI:33019"/>
        <dbReference type="ChEBI" id="CHEBI:61560"/>
        <dbReference type="ChEBI" id="CHEBI:173112"/>
        <dbReference type="EC" id="2.7.7.7"/>
    </reaction>
</comment>
<feature type="domain" description="DNA-directed DNA polymerase family A palm" evidence="19">
    <location>
        <begin position="709"/>
        <end position="915"/>
    </location>
</feature>
<dbReference type="Proteomes" id="UP000183245">
    <property type="component" value="Unassembled WGS sequence"/>
</dbReference>
<dbReference type="InterPro" id="IPR002562">
    <property type="entry name" value="3'-5'_exonuclease_dom"/>
</dbReference>
<proteinExistence type="inferred from homology"/>
<evidence type="ECO:0000256" key="1">
    <source>
        <dbReference type="ARBA" id="ARBA00007705"/>
    </source>
</evidence>
<dbReference type="InterPro" id="IPR020046">
    <property type="entry name" value="5-3_exonucl_a-hlix_arch_N"/>
</dbReference>
<keyword evidence="4 16" id="KW-0808">Transferase</keyword>
<dbReference type="Gene3D" id="3.30.420.10">
    <property type="entry name" value="Ribonuclease H-like superfamily/Ribonuclease H"/>
    <property type="match status" value="1"/>
</dbReference>
<dbReference type="GO" id="GO:0003677">
    <property type="term" value="F:DNA binding"/>
    <property type="evidence" value="ECO:0007669"/>
    <property type="project" value="UniProtKB-UniRule"/>
</dbReference>
<accession>A0A1J5IRF9</accession>
<dbReference type="InterPro" id="IPR043502">
    <property type="entry name" value="DNA/RNA_pol_sf"/>
</dbReference>
<dbReference type="EMBL" id="MNZT01000072">
    <property type="protein sequence ID" value="OIP96994.1"/>
    <property type="molecule type" value="Genomic_DNA"/>
</dbReference>
<dbReference type="Gene3D" id="1.10.150.20">
    <property type="entry name" value="5' to 3' exonuclease, C-terminal subdomain"/>
    <property type="match status" value="2"/>
</dbReference>
<dbReference type="Gene3D" id="1.20.1060.10">
    <property type="entry name" value="Taq DNA Polymerase, Chain T, domain 4"/>
    <property type="match status" value="1"/>
</dbReference>
<dbReference type="PROSITE" id="PS00447">
    <property type="entry name" value="DNA_POLYMERASE_A"/>
    <property type="match status" value="1"/>
</dbReference>
<keyword evidence="13 16" id="KW-0234">DNA repair</keyword>